<keyword evidence="3" id="KW-1185">Reference proteome</keyword>
<dbReference type="GO" id="GO:0016787">
    <property type="term" value="F:hydrolase activity"/>
    <property type="evidence" value="ECO:0007669"/>
    <property type="project" value="UniProtKB-KW"/>
</dbReference>
<evidence type="ECO:0000313" key="2">
    <source>
        <dbReference type="EMBL" id="GAX60440.1"/>
    </source>
</evidence>
<proteinExistence type="predicted"/>
<dbReference type="OrthoDB" id="9806701at2"/>
<accession>A0A286TX46</accession>
<organism evidence="2 3">
    <name type="scientific">Candidatus Scalindua japonica</name>
    <dbReference type="NCBI Taxonomy" id="1284222"/>
    <lineage>
        <taxon>Bacteria</taxon>
        <taxon>Pseudomonadati</taxon>
        <taxon>Planctomycetota</taxon>
        <taxon>Candidatus Brocadiia</taxon>
        <taxon>Candidatus Brocadiales</taxon>
        <taxon>Candidatus Scalinduaceae</taxon>
        <taxon>Candidatus Scalindua</taxon>
    </lineage>
</organism>
<name>A0A286TX46_9BACT</name>
<feature type="domain" description="Glycosyl hydrolase family 30 beta sandwich" evidence="1">
    <location>
        <begin position="359"/>
        <end position="400"/>
    </location>
</feature>
<protein>
    <submittedName>
        <fullName evidence="2">O-Glycosyl hydrolase</fullName>
    </submittedName>
</protein>
<dbReference type="InterPro" id="IPR033452">
    <property type="entry name" value="GH30_C"/>
</dbReference>
<evidence type="ECO:0000259" key="1">
    <source>
        <dbReference type="Pfam" id="PF17189"/>
    </source>
</evidence>
<reference evidence="2 3" key="1">
    <citation type="journal article" date="2017" name="Environ. Microbiol. Rep.">
        <title>Genetic diversity of marine anaerobic ammonium-oxidizing bacteria as revealed by genomic and proteomic analyses of 'Candidatus Scalindua japonica'.</title>
        <authorList>
            <person name="Oshiki M."/>
            <person name="Mizuto K."/>
            <person name="Kimura Z."/>
            <person name="Kindaichi T."/>
            <person name="Satoh H."/>
            <person name="Okabe S."/>
        </authorList>
    </citation>
    <scope>NUCLEOTIDE SEQUENCE [LARGE SCALE GENOMIC DNA]</scope>
    <source>
        <strain evidence="3">husup-a2</strain>
    </source>
</reference>
<dbReference type="EMBL" id="BAOS01000011">
    <property type="protein sequence ID" value="GAX60440.1"/>
    <property type="molecule type" value="Genomic_DNA"/>
</dbReference>
<gene>
    <name evidence="2" type="ORF">SCALIN_C11_0051</name>
</gene>
<dbReference type="Pfam" id="PF17189">
    <property type="entry name" value="Glyco_hydro_30C"/>
    <property type="match status" value="1"/>
</dbReference>
<dbReference type="AlphaFoldDB" id="A0A286TX46"/>
<evidence type="ECO:0000313" key="3">
    <source>
        <dbReference type="Proteomes" id="UP000218542"/>
    </source>
</evidence>
<dbReference type="Proteomes" id="UP000218542">
    <property type="component" value="Unassembled WGS sequence"/>
</dbReference>
<dbReference type="InterPro" id="IPR017853">
    <property type="entry name" value="GH"/>
</dbReference>
<dbReference type="InterPro" id="IPR013780">
    <property type="entry name" value="Glyco_hydro_b"/>
</dbReference>
<dbReference type="RefSeq" id="WP_096893826.1">
    <property type="nucleotide sequence ID" value="NZ_BAOS01000011.1"/>
</dbReference>
<sequence>MQQFRSEVLLTLDTSKQFQTWGGWEVTINRWMDDLDTLENNTQPVQKSILNKLLSNAVNDLGITAVRFEFSPSGKFGIEMDNDNEDCNNFDYTQIDWRGFDPYLEDYVIPMKKLIEEHGEKLTLDLHVITFDYPKDTIQWHLTEPEEYAELIVGCIKRMDDQFDIIPDYITPSNEPDNNTVMSKPQLLRNMRALVNRLQSEGYTNIKLRYPDTMRSKNVLPFFDELQGDYPDLLPYVDTLSFHGYGGLRKSTLNNIRSRAQTTGMKTAQTEWGDSSNISRDIYKSLVWADVSFYQNFGLNWQALKHGNPGEHYILTGFDGDESNAPYFNGFHPNTSFAYPNSKYYAFQQYSKYILPKYVRVDIKSSNYAVKPVAFMSHEGQITIVILNEKHGHTDIVINNVPVGIYNITLTDRVHNGIDMGQMNIGTKVEAGTISFSFNRPGTVTFFSDR</sequence>
<comment type="caution">
    <text evidence="2">The sequence shown here is derived from an EMBL/GenBank/DDBJ whole genome shotgun (WGS) entry which is preliminary data.</text>
</comment>
<keyword evidence="2" id="KW-0378">Hydrolase</keyword>
<dbReference type="SUPFAM" id="SSF51445">
    <property type="entry name" value="(Trans)glycosidases"/>
    <property type="match status" value="1"/>
</dbReference>
<dbReference type="Gene3D" id="3.20.20.80">
    <property type="entry name" value="Glycosidases"/>
    <property type="match status" value="1"/>
</dbReference>
<dbReference type="Gene3D" id="2.60.40.1180">
    <property type="entry name" value="Golgi alpha-mannosidase II"/>
    <property type="match status" value="1"/>
</dbReference>